<dbReference type="GO" id="GO:0005886">
    <property type="term" value="C:plasma membrane"/>
    <property type="evidence" value="ECO:0007669"/>
    <property type="project" value="UniProtKB-SubCell"/>
</dbReference>
<keyword evidence="10" id="KW-1185">Reference proteome</keyword>
<evidence type="ECO:0000256" key="6">
    <source>
        <dbReference type="ARBA" id="ARBA00022989"/>
    </source>
</evidence>
<keyword evidence="3" id="KW-0813">Transport</keyword>
<dbReference type="Pfam" id="PF01032">
    <property type="entry name" value="FecCD"/>
    <property type="match status" value="1"/>
</dbReference>
<evidence type="ECO:0000256" key="1">
    <source>
        <dbReference type="ARBA" id="ARBA00004651"/>
    </source>
</evidence>
<dbReference type="SUPFAM" id="SSF81345">
    <property type="entry name" value="ABC transporter involved in vitamin B12 uptake, BtuC"/>
    <property type="match status" value="1"/>
</dbReference>
<dbReference type="InterPro" id="IPR000522">
    <property type="entry name" value="ABC_transptr_permease_BtuC"/>
</dbReference>
<evidence type="ECO:0000256" key="4">
    <source>
        <dbReference type="ARBA" id="ARBA00022475"/>
    </source>
</evidence>
<feature type="transmembrane region" description="Helical" evidence="8">
    <location>
        <begin position="130"/>
        <end position="149"/>
    </location>
</feature>
<dbReference type="Proteomes" id="UP000199300">
    <property type="component" value="Unassembled WGS sequence"/>
</dbReference>
<dbReference type="PANTHER" id="PTHR30472">
    <property type="entry name" value="FERRIC ENTEROBACTIN TRANSPORT SYSTEM PERMEASE PROTEIN"/>
    <property type="match status" value="1"/>
</dbReference>
<comment type="similarity">
    <text evidence="2">Belongs to the binding-protein-dependent transport system permease family. FecCD subfamily.</text>
</comment>
<evidence type="ECO:0000256" key="5">
    <source>
        <dbReference type="ARBA" id="ARBA00022692"/>
    </source>
</evidence>
<protein>
    <submittedName>
        <fullName evidence="9">Iron complex transport system permease protein</fullName>
    </submittedName>
</protein>
<gene>
    <name evidence="9" type="ORF">SAMN04488134_103159</name>
</gene>
<dbReference type="PANTHER" id="PTHR30472:SF24">
    <property type="entry name" value="FERRIC ENTEROBACTIN TRANSPORT SYSTEM PERMEASE PROTEIN FEPG"/>
    <property type="match status" value="1"/>
</dbReference>
<keyword evidence="7 8" id="KW-0472">Membrane</keyword>
<feature type="transmembrane region" description="Helical" evidence="8">
    <location>
        <begin position="286"/>
        <end position="304"/>
    </location>
</feature>
<sequence length="343" mass="36552">MSKSIMVMIKRGRNKRRQRWLLINVLLVLIVSGLCVGMLMLGNTIYPVRDVVRSLYDPSMGGVSFAVATIRLPRLLAGFFAGIAFGMAGHTFQTMLRNPLANPDVLGITTGSSVAALFCLLIFQTNQTTASLYAVIAGLLTVIVIYLLAWRKTFSIGRLILVGLGIQAMLNAVISYLLLVGNQQDIPAALRWLSGSLNGAQLPATLPLIWTVVICAPLLILLGNRLNILELGEESAISLGVKTNRTRLLLIVCAVAMLAVATASTGPIAFVAFLSGPIAQRLVGGGYANIVTAGLIGAILVLAADLLGQFAFGVRYPVGIVTGMLGAPYLLILLIKMNRRGRL</sequence>
<keyword evidence="5 8" id="KW-0812">Transmembrane</keyword>
<evidence type="ECO:0000313" key="10">
    <source>
        <dbReference type="Proteomes" id="UP000199300"/>
    </source>
</evidence>
<organism evidence="9 10">
    <name type="scientific">Amphibacillus marinus</name>
    <dbReference type="NCBI Taxonomy" id="872970"/>
    <lineage>
        <taxon>Bacteria</taxon>
        <taxon>Bacillati</taxon>
        <taxon>Bacillota</taxon>
        <taxon>Bacilli</taxon>
        <taxon>Bacillales</taxon>
        <taxon>Bacillaceae</taxon>
        <taxon>Amphibacillus</taxon>
    </lineage>
</organism>
<feature type="transmembrane region" description="Helical" evidence="8">
    <location>
        <begin position="105"/>
        <end position="124"/>
    </location>
</feature>
<dbReference type="CDD" id="cd06550">
    <property type="entry name" value="TM_ABC_iron-siderophores_like"/>
    <property type="match status" value="1"/>
</dbReference>
<accession>A0A1H8LDC8</accession>
<evidence type="ECO:0000313" key="9">
    <source>
        <dbReference type="EMBL" id="SEO02806.1"/>
    </source>
</evidence>
<evidence type="ECO:0000256" key="3">
    <source>
        <dbReference type="ARBA" id="ARBA00022448"/>
    </source>
</evidence>
<evidence type="ECO:0000256" key="2">
    <source>
        <dbReference type="ARBA" id="ARBA00007935"/>
    </source>
</evidence>
<dbReference type="GO" id="GO:0033214">
    <property type="term" value="P:siderophore-iron import into cell"/>
    <property type="evidence" value="ECO:0007669"/>
    <property type="project" value="TreeGrafter"/>
</dbReference>
<dbReference type="AlphaFoldDB" id="A0A1H8LDC8"/>
<name>A0A1H8LDC8_9BACI</name>
<dbReference type="InterPro" id="IPR037294">
    <property type="entry name" value="ABC_BtuC-like"/>
</dbReference>
<feature type="transmembrane region" description="Helical" evidence="8">
    <location>
        <begin position="316"/>
        <end position="335"/>
    </location>
</feature>
<dbReference type="GO" id="GO:0022857">
    <property type="term" value="F:transmembrane transporter activity"/>
    <property type="evidence" value="ECO:0007669"/>
    <property type="project" value="InterPro"/>
</dbReference>
<dbReference type="STRING" id="872970.SAMN04488134_103159"/>
<reference evidence="9 10" key="1">
    <citation type="submission" date="2016-10" db="EMBL/GenBank/DDBJ databases">
        <authorList>
            <person name="de Groot N.N."/>
        </authorList>
    </citation>
    <scope>NUCLEOTIDE SEQUENCE [LARGE SCALE GENOMIC DNA]</scope>
    <source>
        <strain evidence="9 10">CGMCC 1.10434</strain>
    </source>
</reference>
<feature type="transmembrane region" description="Helical" evidence="8">
    <location>
        <begin position="21"/>
        <end position="42"/>
    </location>
</feature>
<feature type="transmembrane region" description="Helical" evidence="8">
    <location>
        <begin position="62"/>
        <end position="85"/>
    </location>
</feature>
<keyword evidence="4" id="KW-1003">Cell membrane</keyword>
<dbReference type="OrthoDB" id="9811721at2"/>
<dbReference type="RefSeq" id="WP_091495994.1">
    <property type="nucleotide sequence ID" value="NZ_FODJ01000003.1"/>
</dbReference>
<evidence type="ECO:0000256" key="8">
    <source>
        <dbReference type="SAM" id="Phobius"/>
    </source>
</evidence>
<keyword evidence="6 8" id="KW-1133">Transmembrane helix</keyword>
<comment type="subcellular location">
    <subcellularLocation>
        <location evidence="1">Cell membrane</location>
        <topology evidence="1">Multi-pass membrane protein</topology>
    </subcellularLocation>
</comment>
<evidence type="ECO:0000256" key="7">
    <source>
        <dbReference type="ARBA" id="ARBA00023136"/>
    </source>
</evidence>
<feature type="transmembrane region" description="Helical" evidence="8">
    <location>
        <begin position="200"/>
        <end position="222"/>
    </location>
</feature>
<proteinExistence type="inferred from homology"/>
<dbReference type="Gene3D" id="1.10.3470.10">
    <property type="entry name" value="ABC transporter involved in vitamin B12 uptake, BtuC"/>
    <property type="match status" value="1"/>
</dbReference>
<dbReference type="EMBL" id="FODJ01000003">
    <property type="protein sequence ID" value="SEO02806.1"/>
    <property type="molecule type" value="Genomic_DNA"/>
</dbReference>
<feature type="transmembrane region" description="Helical" evidence="8">
    <location>
        <begin position="156"/>
        <end position="180"/>
    </location>
</feature>
<feature type="transmembrane region" description="Helical" evidence="8">
    <location>
        <begin position="248"/>
        <end position="274"/>
    </location>
</feature>